<dbReference type="InterPro" id="IPR029044">
    <property type="entry name" value="Nucleotide-diphossugar_trans"/>
</dbReference>
<dbReference type="EMBL" id="BKCF01000004">
    <property type="protein sequence ID" value="GEQ86806.1"/>
    <property type="molecule type" value="Genomic_DNA"/>
</dbReference>
<evidence type="ECO:0000313" key="2">
    <source>
        <dbReference type="Proteomes" id="UP000326994"/>
    </source>
</evidence>
<keyword evidence="2" id="KW-1185">Reference proteome</keyword>
<dbReference type="OrthoDB" id="1116632at2"/>
<dbReference type="AlphaFoldDB" id="A0A5J4G2A7"/>
<dbReference type="SUPFAM" id="SSF53448">
    <property type="entry name" value="Nucleotide-diphospho-sugar transferases"/>
    <property type="match status" value="1"/>
</dbReference>
<reference evidence="1 2" key="1">
    <citation type="submission" date="2019-08" db="EMBL/GenBank/DDBJ databases">
        <title>Ulvibacter marinistellae sp. nov., isolated from a starfish, Patiria pectinifera.</title>
        <authorList>
            <person name="Kawano K."/>
            <person name="Ushijima N."/>
            <person name="Kihara M."/>
            <person name="Itoh H."/>
        </authorList>
    </citation>
    <scope>NUCLEOTIDE SEQUENCE [LARGE SCALE GENOMIC DNA]</scope>
    <source>
        <strain evidence="1 2">KK4</strain>
    </source>
</reference>
<gene>
    <name evidence="1" type="ORF">ULMS_23140</name>
</gene>
<dbReference type="Gene3D" id="3.90.550.10">
    <property type="entry name" value="Spore Coat Polysaccharide Biosynthesis Protein SpsA, Chain A"/>
    <property type="match status" value="1"/>
</dbReference>
<sequence length="340" mass="38879">MRVGSNPTKVDKELVISSYHRVVVPVYIPNTEEDYFKEALPILKYSLQSLLKTIHKNTRISIINNGCCTLVTEYLKKIKFENEAIDQLLESDINLGKINAIYSAVKSNIEPLITVTDADVLFLNNWQEAVEQVFVDFPKAGMVAPVPAPVAYKSSYVNSTFYYGFFNRLFKFDTVVNPNALKQFQESIGTHLFKNIHFKSYLVLQKKKKKAAMGCGHFVVTMRSQVFEKAPSRPTKFKIGGESLKRYIDEPNDKAGYLRLATMDCYARHLGNKEEAWMKPMFDALTTSDNFGNEAAINFNSKGISKFSQFIGKVLYRVIIRNNSLRRIYFRSKGMKNSEF</sequence>
<accession>A0A5J4G2A7</accession>
<comment type="caution">
    <text evidence="1">The sequence shown here is derived from an EMBL/GenBank/DDBJ whole genome shotgun (WGS) entry which is preliminary data.</text>
</comment>
<evidence type="ECO:0008006" key="3">
    <source>
        <dbReference type="Google" id="ProtNLM"/>
    </source>
</evidence>
<evidence type="ECO:0000313" key="1">
    <source>
        <dbReference type="EMBL" id="GEQ86806.1"/>
    </source>
</evidence>
<name>A0A5J4G2A7_9FLAO</name>
<dbReference type="CDD" id="cd00761">
    <property type="entry name" value="Glyco_tranf_GTA_type"/>
    <property type="match status" value="1"/>
</dbReference>
<dbReference type="RefSeq" id="WP_151894723.1">
    <property type="nucleotide sequence ID" value="NZ_BKCF01000004.1"/>
</dbReference>
<organism evidence="1 2">
    <name type="scientific">Patiriisocius marinistellae</name>
    <dbReference type="NCBI Taxonomy" id="2494560"/>
    <lineage>
        <taxon>Bacteria</taxon>
        <taxon>Pseudomonadati</taxon>
        <taxon>Bacteroidota</taxon>
        <taxon>Flavobacteriia</taxon>
        <taxon>Flavobacteriales</taxon>
        <taxon>Flavobacteriaceae</taxon>
        <taxon>Patiriisocius</taxon>
    </lineage>
</organism>
<dbReference type="Proteomes" id="UP000326994">
    <property type="component" value="Unassembled WGS sequence"/>
</dbReference>
<proteinExistence type="predicted"/>
<protein>
    <recommendedName>
        <fullName evidence="3">Glycosyltransferase 2-like domain-containing protein</fullName>
    </recommendedName>
</protein>